<comment type="subcellular location">
    <subcellularLocation>
        <location evidence="1">Nucleus</location>
    </subcellularLocation>
</comment>
<dbReference type="SUPFAM" id="SSF116768">
    <property type="entry name" value="DNA-binding domain of EIN3-like"/>
    <property type="match status" value="1"/>
</dbReference>
<dbReference type="GO" id="GO:0010104">
    <property type="term" value="P:regulation of ethylene-activated signaling pathway"/>
    <property type="evidence" value="ECO:0007669"/>
    <property type="project" value="UniProtKB-ARBA"/>
</dbReference>
<protein>
    <submittedName>
        <fullName evidence="9">ETHYLENE INSENSITIVE 3-like 1 protein</fullName>
    </submittedName>
</protein>
<dbReference type="Pfam" id="PF04873">
    <property type="entry name" value="EIN3_DNA-bd"/>
    <property type="match status" value="1"/>
</dbReference>
<proteinExistence type="inferred from homology"/>
<keyword evidence="3" id="KW-0936">Ethylene signaling pathway</keyword>
<dbReference type="EMBL" id="SWLB01000017">
    <property type="protein sequence ID" value="KAF3327024.1"/>
    <property type="molecule type" value="Genomic_DNA"/>
</dbReference>
<keyword evidence="10" id="KW-1185">Reference proteome</keyword>
<feature type="compositionally biased region" description="Basic and acidic residues" evidence="7">
    <location>
        <begin position="83"/>
        <end position="93"/>
    </location>
</feature>
<evidence type="ECO:0000256" key="4">
    <source>
        <dbReference type="ARBA" id="ARBA00023125"/>
    </source>
</evidence>
<dbReference type="GO" id="GO:0009873">
    <property type="term" value="P:ethylene-activated signaling pathway"/>
    <property type="evidence" value="ECO:0007669"/>
    <property type="project" value="UniProtKB-KW"/>
</dbReference>
<reference evidence="9" key="1">
    <citation type="submission" date="2020-01" db="EMBL/GenBank/DDBJ databases">
        <title>Genome sequence of Kobresia littledalei, the first chromosome-level genome in the family Cyperaceae.</title>
        <authorList>
            <person name="Qu G."/>
        </authorList>
    </citation>
    <scope>NUCLEOTIDE SEQUENCE</scope>
    <source>
        <strain evidence="9">C.B.Clarke</strain>
        <tissue evidence="9">Leaf</tissue>
    </source>
</reference>
<keyword evidence="5" id="KW-0010">Activator</keyword>
<organism evidence="9 10">
    <name type="scientific">Carex littledalei</name>
    <dbReference type="NCBI Taxonomy" id="544730"/>
    <lineage>
        <taxon>Eukaryota</taxon>
        <taxon>Viridiplantae</taxon>
        <taxon>Streptophyta</taxon>
        <taxon>Embryophyta</taxon>
        <taxon>Tracheophyta</taxon>
        <taxon>Spermatophyta</taxon>
        <taxon>Magnoliopsida</taxon>
        <taxon>Liliopsida</taxon>
        <taxon>Poales</taxon>
        <taxon>Cyperaceae</taxon>
        <taxon>Cyperoideae</taxon>
        <taxon>Cariceae</taxon>
        <taxon>Carex</taxon>
        <taxon>Carex subgen. Euthyceras</taxon>
    </lineage>
</organism>
<evidence type="ECO:0000256" key="5">
    <source>
        <dbReference type="ARBA" id="ARBA00023159"/>
    </source>
</evidence>
<evidence type="ECO:0000256" key="1">
    <source>
        <dbReference type="ARBA" id="ARBA00004123"/>
    </source>
</evidence>
<evidence type="ECO:0000313" key="9">
    <source>
        <dbReference type="EMBL" id="KAF3327024.1"/>
    </source>
</evidence>
<gene>
    <name evidence="9" type="ORF">FCM35_KLT07142</name>
</gene>
<comment type="caution">
    <text evidence="9">The sequence shown here is derived from an EMBL/GenBank/DDBJ whole genome shotgun (WGS) entry which is preliminary data.</text>
</comment>
<evidence type="ECO:0000256" key="2">
    <source>
        <dbReference type="ARBA" id="ARBA00009416"/>
    </source>
</evidence>
<dbReference type="Proteomes" id="UP000623129">
    <property type="component" value="Unassembled WGS sequence"/>
</dbReference>
<dbReference type="GO" id="GO:0003700">
    <property type="term" value="F:DNA-binding transcription factor activity"/>
    <property type="evidence" value="ECO:0007669"/>
    <property type="project" value="InterPro"/>
</dbReference>
<dbReference type="OrthoDB" id="2017676at2759"/>
<dbReference type="PANTHER" id="PTHR33305:SF30">
    <property type="entry name" value="ETHYLENE INSENSITIVE 3-LIKE 3 PROTEIN"/>
    <property type="match status" value="1"/>
</dbReference>
<dbReference type="InterPro" id="IPR023278">
    <property type="entry name" value="Ethylene_insens-like_DNA-bd"/>
</dbReference>
<feature type="domain" description="Ethylene insensitive 3-like DNA-binding" evidence="8">
    <location>
        <begin position="65"/>
        <end position="320"/>
    </location>
</feature>
<accession>A0A833QPT0</accession>
<dbReference type="GO" id="GO:0045893">
    <property type="term" value="P:positive regulation of DNA-templated transcription"/>
    <property type="evidence" value="ECO:0007669"/>
    <property type="project" value="UniProtKB-ARBA"/>
</dbReference>
<evidence type="ECO:0000256" key="7">
    <source>
        <dbReference type="SAM" id="MobiDB-lite"/>
    </source>
</evidence>
<evidence type="ECO:0000259" key="8">
    <source>
        <dbReference type="Pfam" id="PF04873"/>
    </source>
</evidence>
<dbReference type="InterPro" id="IPR006957">
    <property type="entry name" value="EIN3"/>
</dbReference>
<dbReference type="PANTHER" id="PTHR33305">
    <property type="entry name" value="ETHYLENE INSENSITIVE 3-LIKE 2 PROTEIN"/>
    <property type="match status" value="1"/>
</dbReference>
<keyword evidence="6" id="KW-0539">Nucleus</keyword>
<sequence length="584" mass="65876">MMGGILMDGVGFAGPHNLSQYMNEKTSDYDSFFSGEGDLVDPTFENCPGGAEAVEDESDDEVDVEELERRMWRDRMRLKRLKEKQMSKTKDVVDPGGADMGKQRQAQEQARRKKMSRAQDGILKYMLKMMEVCNAQGFVYGIIPEKGKPVSGASDNLRAWWKEKVRFDRNGPAAIAKYQSDNVIPGSIAETNAGPAVGLHSLLELQDTTLGSLLSALMQHCDPPQRRFPLEKGVPPPWWPSGQEEWWDKLGIPKDQGPPPYKKPHDLKKAWKVSVLTSVIKHMSPDIEKIRRLIRQSKCLQDKMTAKESATWLAVLRQEEEDYMNLHPGTCLPQVQMETSGYGGISFHSTSSEYDVEGVEERKGDNDTFVQNAPLKEEMEMEFIQKRGHVEQELGSNNRVYTCENLQCPQSDVSFGFLDRNTRNSHQYGCKHSSSVSQMTENKPSLFSVPYNADQLIQNSVSSSVNPISEQDFGIQRSISELMELYDRNIGSVKGFDVSNHNAQPNPNQARSQMEETFGGAFEEASTFMQQPPHFFIQEEERMPMPAQTGQISGQDVRFGSGFNMGPMSYADPFQREVGLGNWY</sequence>
<dbReference type="InterPro" id="IPR047091">
    <property type="entry name" value="EIN3-like_DNA-bd"/>
</dbReference>
<dbReference type="FunFam" id="1.10.3180.10:FF:000001">
    <property type="entry name" value="Ethylene insensitive 3-like 1"/>
    <property type="match status" value="1"/>
</dbReference>
<name>A0A833QPT0_9POAL</name>
<dbReference type="FunFam" id="1.10.3180.10:FF:000002">
    <property type="entry name" value="Ethylene insensitive 3-like 1"/>
    <property type="match status" value="1"/>
</dbReference>
<evidence type="ECO:0000256" key="6">
    <source>
        <dbReference type="ARBA" id="ARBA00023242"/>
    </source>
</evidence>
<dbReference type="AlphaFoldDB" id="A0A833QPT0"/>
<feature type="region of interest" description="Disordered" evidence="7">
    <location>
        <begin position="83"/>
        <end position="112"/>
    </location>
</feature>
<evidence type="ECO:0000256" key="3">
    <source>
        <dbReference type="ARBA" id="ARBA00022745"/>
    </source>
</evidence>
<dbReference type="Gene3D" id="1.10.3180.10">
    <property type="entry name" value="DNA-binding domain of EIN3-like"/>
    <property type="match status" value="2"/>
</dbReference>
<keyword evidence="4" id="KW-0238">DNA-binding</keyword>
<evidence type="ECO:0000313" key="10">
    <source>
        <dbReference type="Proteomes" id="UP000623129"/>
    </source>
</evidence>
<dbReference type="GO" id="GO:0043565">
    <property type="term" value="F:sequence-specific DNA binding"/>
    <property type="evidence" value="ECO:0007669"/>
    <property type="project" value="UniProtKB-ARBA"/>
</dbReference>
<comment type="similarity">
    <text evidence="2">Belongs to the EIN3 family.</text>
</comment>
<dbReference type="GO" id="GO:0005634">
    <property type="term" value="C:nucleus"/>
    <property type="evidence" value="ECO:0007669"/>
    <property type="project" value="UniProtKB-SubCell"/>
</dbReference>